<evidence type="ECO:0000313" key="2">
    <source>
        <dbReference type="EMBL" id="MCW4164697.1"/>
    </source>
</evidence>
<organism evidence="2 5">
    <name type="scientific">Segatella copri</name>
    <dbReference type="NCBI Taxonomy" id="165179"/>
    <lineage>
        <taxon>Bacteria</taxon>
        <taxon>Pseudomonadati</taxon>
        <taxon>Bacteroidota</taxon>
        <taxon>Bacteroidia</taxon>
        <taxon>Bacteroidales</taxon>
        <taxon>Prevotellaceae</taxon>
        <taxon>Segatella</taxon>
    </lineage>
</organism>
<dbReference type="RefSeq" id="WP_259326466.1">
    <property type="nucleotide sequence ID" value="NZ_JAPDUM010000001.1"/>
</dbReference>
<evidence type="ECO:0000313" key="5">
    <source>
        <dbReference type="Proteomes" id="UP001209476"/>
    </source>
</evidence>
<protein>
    <submittedName>
        <fullName evidence="2">Uncharacterized protein</fullName>
    </submittedName>
</protein>
<dbReference type="EMBL" id="JAPDUM010000001">
    <property type="protein sequence ID" value="MCW4165876.1"/>
    <property type="molecule type" value="Genomic_DNA"/>
</dbReference>
<accession>A0AAW5V152</accession>
<reference evidence="2" key="1">
    <citation type="submission" date="2022-11" db="EMBL/GenBank/DDBJ databases">
        <title>Genomic repertoires linked with pathogenic potency of arthritogenic Prevotella copri isolated from the gut of rheumatoid arthritis patients.</title>
        <authorList>
            <person name="Nii T."/>
            <person name="Maeda Y."/>
            <person name="Motooka D."/>
            <person name="Naito M."/>
            <person name="Matsumoto Y."/>
            <person name="Ogawa T."/>
            <person name="Oguro-Igashira E."/>
            <person name="Kishikawa T."/>
            <person name="Yamashita M."/>
            <person name="Koizumi S."/>
            <person name="Kurakawa T."/>
            <person name="Okumura R."/>
            <person name="Kayama H."/>
            <person name="Murakami M."/>
            <person name="Sakaguchi T."/>
            <person name="Das B."/>
            <person name="Nakamura S."/>
            <person name="Okada Y."/>
            <person name="Kumanogoh A."/>
            <person name="Takeda K."/>
        </authorList>
    </citation>
    <scope>NUCLEOTIDE SEQUENCE</scope>
    <source>
        <strain evidence="2">RA-N001-16</strain>
    </source>
</reference>
<comment type="caution">
    <text evidence="2">The sequence shown here is derived from an EMBL/GenBank/DDBJ whole genome shotgun (WGS) entry which is preliminary data.</text>
</comment>
<dbReference type="AlphaFoldDB" id="A0AAW5V152"/>
<dbReference type="Proteomes" id="UP001209476">
    <property type="component" value="Unassembled WGS sequence"/>
</dbReference>
<evidence type="ECO:0000313" key="4">
    <source>
        <dbReference type="EMBL" id="MCW4166520.1"/>
    </source>
</evidence>
<evidence type="ECO:0000313" key="3">
    <source>
        <dbReference type="EMBL" id="MCW4165876.1"/>
    </source>
</evidence>
<name>A0AAW5V152_9BACT</name>
<dbReference type="EMBL" id="JAPDUM010000003">
    <property type="protein sequence ID" value="MCW4166520.1"/>
    <property type="molecule type" value="Genomic_DNA"/>
</dbReference>
<sequence length="361" mass="41327">MENWIKKLGLSVYQDDQPCKGKKFAMVMDESIAINGQKLLLALAIPSEHQDRPVKHEDVTVLNMTVGANFKGEDIENKISEVTISAGSEPQYVISDNAHNLVRGILDSGYVHYADISHSMGVILKKVYEKQPDFVELTTLLGKKRLQYHLTNKAYLLPPNMRTIARFMNMSEWVIWGNSMLACYNKLPKEMQEAYAFINDYESLLQELMDALDAIRHIEHICKNKGFSCKTSKECQSYIVAHVIGNAYPRQAHLGLKMLEYFRKEEAQLTEDMNICISSDIIESTFGIYKSKKSPNKLYGITPFALMIPLYPKVVNESVTKTFNFKERLVNVKLKDIDAWTTEHLSKNWVTERTKTLKQVS</sequence>
<proteinExistence type="predicted"/>
<gene>
    <name evidence="1" type="ORF">ONS98_04805</name>
    <name evidence="2" type="ORF">ONS98_05585</name>
    <name evidence="3" type="ORF">ONS98_11780</name>
    <name evidence="4" type="ORF">ONS98_15165</name>
</gene>
<evidence type="ECO:0000313" key="1">
    <source>
        <dbReference type="EMBL" id="MCW4164556.1"/>
    </source>
</evidence>
<dbReference type="EMBL" id="JAPDUM010000001">
    <property type="protein sequence ID" value="MCW4164556.1"/>
    <property type="molecule type" value="Genomic_DNA"/>
</dbReference>
<dbReference type="EMBL" id="JAPDUM010000001">
    <property type="protein sequence ID" value="MCW4164697.1"/>
    <property type="molecule type" value="Genomic_DNA"/>
</dbReference>